<reference evidence="4" key="2">
    <citation type="submission" date="2020-09" db="EMBL/GenBank/DDBJ databases">
        <authorList>
            <person name="Sun Q."/>
            <person name="Ohkuma M."/>
        </authorList>
    </citation>
    <scope>NUCLEOTIDE SEQUENCE</scope>
    <source>
        <strain evidence="4">JCM 30078</strain>
    </source>
</reference>
<dbReference type="Proteomes" id="UP000635983">
    <property type="component" value="Unassembled WGS sequence"/>
</dbReference>
<evidence type="ECO:0000313" key="4">
    <source>
        <dbReference type="EMBL" id="GGJ97994.1"/>
    </source>
</evidence>
<feature type="transmembrane region" description="Helical" evidence="1">
    <location>
        <begin position="21"/>
        <end position="40"/>
    </location>
</feature>
<dbReference type="AlphaFoldDB" id="A0A917UYT7"/>
<feature type="transmembrane region" description="Helical" evidence="1">
    <location>
        <begin position="172"/>
        <end position="189"/>
    </location>
</feature>
<dbReference type="Pfam" id="PF19346">
    <property type="entry name" value="DUF5924"/>
    <property type="match status" value="1"/>
</dbReference>
<evidence type="ECO:0008006" key="6">
    <source>
        <dbReference type="Google" id="ProtNLM"/>
    </source>
</evidence>
<reference evidence="4" key="1">
    <citation type="journal article" date="2014" name="Int. J. Syst. Evol. Microbiol.">
        <title>Complete genome sequence of Corynebacterium casei LMG S-19264T (=DSM 44701T), isolated from a smear-ripened cheese.</title>
        <authorList>
            <consortium name="US DOE Joint Genome Institute (JGI-PGF)"/>
            <person name="Walter F."/>
            <person name="Albersmeier A."/>
            <person name="Kalinowski J."/>
            <person name="Ruckert C."/>
        </authorList>
    </citation>
    <scope>NUCLEOTIDE SEQUENCE</scope>
    <source>
        <strain evidence="4">JCM 30078</strain>
    </source>
</reference>
<sequence>MSLKARLLQLIHIATRLFNRYPGVVALFGFVSGVASFMLVDRQARFGEVMSIVMLVSWVWLVMENGLRRVIAHWFGWQLPPGLVRYATQMVHQESLFFVLPFFFITTTWNSGQAIFTGVLGFAALVSVIDPLYYKRLAAQRWLYFAFHSLTLFAVLLTALPIIVHLSTTQSYLWALSIALVLAAPSMTSTLKLNGWRRWTALLLLMAAFGSAGWLMRLWVPPASLWLNQVAVTTQFDNAQREPGESLHEISASQLKSQGLYAFTSINVPSGLKERIFHVWLHDGREVDRIALNISGIREAGYRAWTHKRNFPGDAVGRWQVQVVTEAGQMIGVLRFDVTP</sequence>
<keyword evidence="1" id="KW-1133">Transmembrane helix</keyword>
<organism evidence="4 5">
    <name type="scientific">Pseudomonas matsuisoli</name>
    <dbReference type="NCBI Taxonomy" id="1515666"/>
    <lineage>
        <taxon>Bacteria</taxon>
        <taxon>Pseudomonadati</taxon>
        <taxon>Pseudomonadota</taxon>
        <taxon>Gammaproteobacteria</taxon>
        <taxon>Pseudomonadales</taxon>
        <taxon>Pseudomonadaceae</taxon>
        <taxon>Pseudomonas</taxon>
    </lineage>
</organism>
<feature type="transmembrane region" description="Helical" evidence="1">
    <location>
        <begin position="142"/>
        <end position="166"/>
    </location>
</feature>
<dbReference type="InterPro" id="IPR022606">
    <property type="entry name" value="DUF2914"/>
</dbReference>
<feature type="domain" description="DUF2914" evidence="2">
    <location>
        <begin position="273"/>
        <end position="338"/>
    </location>
</feature>
<dbReference type="InterPro" id="IPR045968">
    <property type="entry name" value="DUF5924"/>
</dbReference>
<keyword evidence="1" id="KW-0812">Transmembrane</keyword>
<name>A0A917UYT7_9PSED</name>
<protein>
    <recommendedName>
        <fullName evidence="6">DUF2914 domain-containing protein</fullName>
    </recommendedName>
</protein>
<feature type="transmembrane region" description="Helical" evidence="1">
    <location>
        <begin position="111"/>
        <end position="130"/>
    </location>
</feature>
<accession>A0A917UYT7</accession>
<feature type="domain" description="DUF5924" evidence="3">
    <location>
        <begin position="9"/>
        <end position="262"/>
    </location>
</feature>
<dbReference type="PIRSF" id="PIRSF029727">
    <property type="entry name" value="UCP029727"/>
    <property type="match status" value="1"/>
</dbReference>
<dbReference type="EMBL" id="BMPO01000005">
    <property type="protein sequence ID" value="GGJ97994.1"/>
    <property type="molecule type" value="Genomic_DNA"/>
</dbReference>
<evidence type="ECO:0000313" key="5">
    <source>
        <dbReference type="Proteomes" id="UP000635983"/>
    </source>
</evidence>
<evidence type="ECO:0000259" key="3">
    <source>
        <dbReference type="Pfam" id="PF19346"/>
    </source>
</evidence>
<dbReference type="InterPro" id="IPR016937">
    <property type="entry name" value="UCP029727"/>
</dbReference>
<gene>
    <name evidence="4" type="ORF">GCM10009304_24860</name>
</gene>
<feature type="transmembrane region" description="Helical" evidence="1">
    <location>
        <begin position="201"/>
        <end position="220"/>
    </location>
</feature>
<comment type="caution">
    <text evidence="4">The sequence shown here is derived from an EMBL/GenBank/DDBJ whole genome shotgun (WGS) entry which is preliminary data.</text>
</comment>
<keyword evidence="1" id="KW-0472">Membrane</keyword>
<evidence type="ECO:0000259" key="2">
    <source>
        <dbReference type="Pfam" id="PF11141"/>
    </source>
</evidence>
<dbReference type="RefSeq" id="WP_188983558.1">
    <property type="nucleotide sequence ID" value="NZ_BMPO01000005.1"/>
</dbReference>
<dbReference type="Pfam" id="PF11141">
    <property type="entry name" value="DUF2914"/>
    <property type="match status" value="1"/>
</dbReference>
<keyword evidence="5" id="KW-1185">Reference proteome</keyword>
<evidence type="ECO:0000256" key="1">
    <source>
        <dbReference type="SAM" id="Phobius"/>
    </source>
</evidence>
<proteinExistence type="predicted"/>